<evidence type="ECO:0000313" key="1">
    <source>
        <dbReference type="EMBL" id="CAG7700467.1"/>
    </source>
</evidence>
<keyword evidence="2" id="KW-1185">Reference proteome</keyword>
<protein>
    <submittedName>
        <fullName evidence="1">Uncharacterized protein</fullName>
    </submittedName>
</protein>
<sequence length="59" mass="6723">MTSRYKTLPGKSRFLYTGVKNILDAEPGVLTYPVDTVHLHYAERKYRGHLFPSKTASPL</sequence>
<reference evidence="1" key="1">
    <citation type="submission" date="2021-06" db="EMBL/GenBank/DDBJ databases">
        <authorList>
            <person name="Hodson N. C."/>
            <person name="Mongue J. A."/>
            <person name="Jaron S. K."/>
        </authorList>
    </citation>
    <scope>NUCLEOTIDE SEQUENCE</scope>
</reference>
<evidence type="ECO:0000313" key="2">
    <source>
        <dbReference type="Proteomes" id="UP000708208"/>
    </source>
</evidence>
<feature type="non-terminal residue" evidence="1">
    <location>
        <position position="59"/>
    </location>
</feature>
<proteinExistence type="predicted"/>
<dbReference type="EMBL" id="CAJVCH010026454">
    <property type="protein sequence ID" value="CAG7700467.1"/>
    <property type="molecule type" value="Genomic_DNA"/>
</dbReference>
<dbReference type="Proteomes" id="UP000708208">
    <property type="component" value="Unassembled WGS sequence"/>
</dbReference>
<accession>A0A8J2J9J0</accession>
<organism evidence="1 2">
    <name type="scientific">Allacma fusca</name>
    <dbReference type="NCBI Taxonomy" id="39272"/>
    <lineage>
        <taxon>Eukaryota</taxon>
        <taxon>Metazoa</taxon>
        <taxon>Ecdysozoa</taxon>
        <taxon>Arthropoda</taxon>
        <taxon>Hexapoda</taxon>
        <taxon>Collembola</taxon>
        <taxon>Symphypleona</taxon>
        <taxon>Sminthuridae</taxon>
        <taxon>Allacma</taxon>
    </lineage>
</organism>
<name>A0A8J2J9J0_9HEXA</name>
<comment type="caution">
    <text evidence="1">The sequence shown here is derived from an EMBL/GenBank/DDBJ whole genome shotgun (WGS) entry which is preliminary data.</text>
</comment>
<dbReference type="AlphaFoldDB" id="A0A8J2J9J0"/>
<gene>
    <name evidence="1" type="ORF">AFUS01_LOCUS4254</name>
</gene>